<keyword evidence="2" id="KW-1185">Reference proteome</keyword>
<proteinExistence type="predicted"/>
<organism evidence="1 2">
    <name type="scientific">Marinitoga hydrogenitolerans (strain DSM 16785 / JCM 12826 / AT1271)</name>
    <dbReference type="NCBI Taxonomy" id="1122195"/>
    <lineage>
        <taxon>Bacteria</taxon>
        <taxon>Thermotogati</taxon>
        <taxon>Thermotogota</taxon>
        <taxon>Thermotogae</taxon>
        <taxon>Petrotogales</taxon>
        <taxon>Petrotogaceae</taxon>
        <taxon>Marinitoga</taxon>
    </lineage>
</organism>
<comment type="caution">
    <text evidence="1">The sequence shown here is derived from an EMBL/GenBank/DDBJ whole genome shotgun (WGS) entry which is preliminary data.</text>
</comment>
<dbReference type="AlphaFoldDB" id="A0A1M4SQ32"/>
<reference evidence="1" key="1">
    <citation type="submission" date="2016-11" db="EMBL/GenBank/DDBJ databases">
        <authorList>
            <person name="Varghese N."/>
            <person name="Submissions S."/>
        </authorList>
    </citation>
    <scope>NUCLEOTIDE SEQUENCE [LARGE SCALE GENOMIC DNA]</scope>
    <source>
        <strain evidence="1">DSM 16785</strain>
    </source>
</reference>
<gene>
    <name evidence="1" type="ORF">SAMN02745164_00260</name>
</gene>
<protein>
    <submittedName>
        <fullName evidence="1">Uncharacterized protein</fullName>
    </submittedName>
</protein>
<accession>A0A1M4SQ32</accession>
<name>A0A1M4SQ32_MARH1</name>
<dbReference type="EMBL" id="FQUI01000002">
    <property type="protein sequence ID" value="SHE34301.1"/>
    <property type="molecule type" value="Genomic_DNA"/>
</dbReference>
<evidence type="ECO:0000313" key="1">
    <source>
        <dbReference type="EMBL" id="SHE34301.1"/>
    </source>
</evidence>
<dbReference type="Proteomes" id="UP000184334">
    <property type="component" value="Unassembled WGS sequence"/>
</dbReference>
<dbReference type="RefSeq" id="WP_072862617.1">
    <property type="nucleotide sequence ID" value="NZ_FQUI01000002.1"/>
</dbReference>
<sequence length="164" mass="17879">MKKKFIFFMLIVLFNVFIFGSNISVSIETISLINGIPNARIEIKEPGSSNGFEIRSSVLFTSISAYDMMIVGFGGGPKLYFDNSSLYGFVDIGVAVISVSSYADSATAIGYGLSGGFGYKYIFKDSENKIFIEPLLGYGYFNFADYLSYTAPIIGLKIGFSVGK</sequence>
<evidence type="ECO:0000313" key="2">
    <source>
        <dbReference type="Proteomes" id="UP000184334"/>
    </source>
</evidence>